<feature type="transmembrane region" description="Helical" evidence="7">
    <location>
        <begin position="290"/>
        <end position="316"/>
    </location>
</feature>
<comment type="domain">
    <text evidence="7">The DHHC domain is required for palmitoyltransferase activity.</text>
</comment>
<dbReference type="GO" id="GO:0005783">
    <property type="term" value="C:endoplasmic reticulum"/>
    <property type="evidence" value="ECO:0007669"/>
    <property type="project" value="TreeGrafter"/>
</dbReference>
<keyword evidence="6 7" id="KW-0012">Acyltransferase</keyword>
<feature type="transmembrane region" description="Helical" evidence="7">
    <location>
        <begin position="322"/>
        <end position="341"/>
    </location>
</feature>
<dbReference type="GO" id="GO:0016020">
    <property type="term" value="C:membrane"/>
    <property type="evidence" value="ECO:0007669"/>
    <property type="project" value="UniProtKB-SubCell"/>
</dbReference>
<dbReference type="EC" id="2.3.1.225" evidence="7"/>
<feature type="transmembrane region" description="Helical" evidence="7">
    <location>
        <begin position="92"/>
        <end position="118"/>
    </location>
</feature>
<gene>
    <name evidence="10" type="ORF">SEMRO_19_G013510.1</name>
</gene>
<reference evidence="10" key="1">
    <citation type="submission" date="2020-06" db="EMBL/GenBank/DDBJ databases">
        <authorList>
            <consortium name="Plant Systems Biology data submission"/>
        </authorList>
    </citation>
    <scope>NUCLEOTIDE SEQUENCE</scope>
    <source>
        <strain evidence="10">D6</strain>
    </source>
</reference>
<feature type="domain" description="Palmitoyltransferase DHHC" evidence="9">
    <location>
        <begin position="256"/>
        <end position="305"/>
    </location>
</feature>
<dbReference type="AlphaFoldDB" id="A0A9N8D8Y3"/>
<keyword evidence="2 7" id="KW-0808">Transferase</keyword>
<dbReference type="InterPro" id="IPR001594">
    <property type="entry name" value="Palmitoyltrfase_DHHC"/>
</dbReference>
<dbReference type="PANTHER" id="PTHR22883">
    <property type="entry name" value="ZINC FINGER DHHC DOMAIN CONTAINING PROTEIN"/>
    <property type="match status" value="1"/>
</dbReference>
<evidence type="ECO:0000256" key="7">
    <source>
        <dbReference type="RuleBase" id="RU079119"/>
    </source>
</evidence>
<comment type="catalytic activity">
    <reaction evidence="7">
        <text>L-cysteinyl-[protein] + hexadecanoyl-CoA = S-hexadecanoyl-L-cysteinyl-[protein] + CoA</text>
        <dbReference type="Rhea" id="RHEA:36683"/>
        <dbReference type="Rhea" id="RHEA-COMP:10131"/>
        <dbReference type="Rhea" id="RHEA-COMP:11032"/>
        <dbReference type="ChEBI" id="CHEBI:29950"/>
        <dbReference type="ChEBI" id="CHEBI:57287"/>
        <dbReference type="ChEBI" id="CHEBI:57379"/>
        <dbReference type="ChEBI" id="CHEBI:74151"/>
        <dbReference type="EC" id="2.3.1.225"/>
    </reaction>
</comment>
<comment type="caution">
    <text evidence="10">The sequence shown here is derived from an EMBL/GenBank/DDBJ whole genome shotgun (WGS) entry which is preliminary data.</text>
</comment>
<dbReference type="GO" id="GO:0005794">
    <property type="term" value="C:Golgi apparatus"/>
    <property type="evidence" value="ECO:0007669"/>
    <property type="project" value="TreeGrafter"/>
</dbReference>
<dbReference type="GO" id="GO:0019706">
    <property type="term" value="F:protein-cysteine S-palmitoyltransferase activity"/>
    <property type="evidence" value="ECO:0007669"/>
    <property type="project" value="UniProtKB-EC"/>
</dbReference>
<dbReference type="InterPro" id="IPR039859">
    <property type="entry name" value="PFA4/ZDH16/20/ERF2-like"/>
</dbReference>
<evidence type="ECO:0000256" key="8">
    <source>
        <dbReference type="SAM" id="MobiDB-lite"/>
    </source>
</evidence>
<dbReference type="Proteomes" id="UP001153069">
    <property type="component" value="Unassembled WGS sequence"/>
</dbReference>
<evidence type="ECO:0000256" key="3">
    <source>
        <dbReference type="ARBA" id="ARBA00022692"/>
    </source>
</evidence>
<evidence type="ECO:0000313" key="10">
    <source>
        <dbReference type="EMBL" id="CAB9497400.1"/>
    </source>
</evidence>
<dbReference type="PROSITE" id="PS50216">
    <property type="entry name" value="DHHC"/>
    <property type="match status" value="1"/>
</dbReference>
<evidence type="ECO:0000256" key="5">
    <source>
        <dbReference type="ARBA" id="ARBA00023136"/>
    </source>
</evidence>
<name>A0A9N8D8Y3_9STRA</name>
<evidence type="ECO:0000256" key="4">
    <source>
        <dbReference type="ARBA" id="ARBA00022989"/>
    </source>
</evidence>
<dbReference type="Pfam" id="PF01529">
    <property type="entry name" value="DHHC"/>
    <property type="match status" value="1"/>
</dbReference>
<comment type="subcellular location">
    <subcellularLocation>
        <location evidence="1">Membrane</location>
        <topology evidence="1">Multi-pass membrane protein</topology>
    </subcellularLocation>
</comment>
<protein>
    <recommendedName>
        <fullName evidence="7">Palmitoyltransferase</fullName>
        <ecNumber evidence="7">2.3.1.225</ecNumber>
    </recommendedName>
</protein>
<dbReference type="EMBL" id="CAICTM010000019">
    <property type="protein sequence ID" value="CAB9497400.1"/>
    <property type="molecule type" value="Genomic_DNA"/>
</dbReference>
<accession>A0A9N8D8Y3</accession>
<evidence type="ECO:0000256" key="2">
    <source>
        <dbReference type="ARBA" id="ARBA00022679"/>
    </source>
</evidence>
<evidence type="ECO:0000256" key="1">
    <source>
        <dbReference type="ARBA" id="ARBA00004141"/>
    </source>
</evidence>
<evidence type="ECO:0000256" key="6">
    <source>
        <dbReference type="ARBA" id="ARBA00023315"/>
    </source>
</evidence>
<dbReference type="GO" id="GO:0006612">
    <property type="term" value="P:protein targeting to membrane"/>
    <property type="evidence" value="ECO:0007669"/>
    <property type="project" value="TreeGrafter"/>
</dbReference>
<keyword evidence="11" id="KW-1185">Reference proteome</keyword>
<keyword evidence="4 7" id="KW-1133">Transmembrane helix</keyword>
<keyword evidence="3 7" id="KW-0812">Transmembrane</keyword>
<evidence type="ECO:0000313" key="11">
    <source>
        <dbReference type="Proteomes" id="UP001153069"/>
    </source>
</evidence>
<evidence type="ECO:0000259" key="9">
    <source>
        <dbReference type="Pfam" id="PF01529"/>
    </source>
</evidence>
<comment type="similarity">
    <text evidence="7">Belongs to the DHHC palmitoyltransferase family.</text>
</comment>
<keyword evidence="5 7" id="KW-0472">Membrane</keyword>
<proteinExistence type="inferred from homology"/>
<sequence length="355" mass="39283">MMIDEKDHNPPSVNNEVPEDDTNQDSSGCVDRLLVPLVPIDEFPPFPTPRYKSQRNETLCGITMITVIAGILVGLTHGVALTIGFDIETHPVAWWIIFSLIYGEALVAMLLLAAILLVDPGVVPRTPTTCYPIPPSIAKWLTDGAKKEDKPSALYLPSLQKDCQDTYCTRCLVWRKAEPDTTTDTRRRKKTPESGTNTFQSTATETVTTTTIIETTTETQTITQQSEEPVVAPTNTTTTKTLVTEQQETANGSIKYFHCNTCQRCVRHFDHHCSFFGRCIAGSRTEGNLALFWSIIGVGAAAYLTCLGSVLAGLLHQYPVKWVLPLFGLGLMILHGSNSCLQRALWGLRRFFCQC</sequence>
<feature type="region of interest" description="Disordered" evidence="8">
    <location>
        <begin position="1"/>
        <end position="26"/>
    </location>
</feature>
<dbReference type="OrthoDB" id="9909019at2759"/>
<organism evidence="10 11">
    <name type="scientific">Seminavis robusta</name>
    <dbReference type="NCBI Taxonomy" id="568900"/>
    <lineage>
        <taxon>Eukaryota</taxon>
        <taxon>Sar</taxon>
        <taxon>Stramenopiles</taxon>
        <taxon>Ochrophyta</taxon>
        <taxon>Bacillariophyta</taxon>
        <taxon>Bacillariophyceae</taxon>
        <taxon>Bacillariophycidae</taxon>
        <taxon>Naviculales</taxon>
        <taxon>Naviculaceae</taxon>
        <taxon>Seminavis</taxon>
    </lineage>
</organism>
<feature type="transmembrane region" description="Helical" evidence="7">
    <location>
        <begin position="59"/>
        <end position="80"/>
    </location>
</feature>